<dbReference type="PANTHER" id="PTHR13696:SF96">
    <property type="entry name" value="COBQ_COBB_MIND_PARA NUCLEOTIDE BINDING DOMAIN-CONTAINING PROTEIN"/>
    <property type="match status" value="1"/>
</dbReference>
<dbReference type="InterPro" id="IPR025669">
    <property type="entry name" value="AAA_dom"/>
</dbReference>
<dbReference type="AlphaFoldDB" id="A0A6J6EHJ9"/>
<dbReference type="SUPFAM" id="SSF52540">
    <property type="entry name" value="P-loop containing nucleoside triphosphate hydrolases"/>
    <property type="match status" value="1"/>
</dbReference>
<feature type="domain" description="AAA" evidence="1">
    <location>
        <begin position="4"/>
        <end position="153"/>
    </location>
</feature>
<organism evidence="2">
    <name type="scientific">freshwater metagenome</name>
    <dbReference type="NCBI Taxonomy" id="449393"/>
    <lineage>
        <taxon>unclassified sequences</taxon>
        <taxon>metagenomes</taxon>
        <taxon>ecological metagenomes</taxon>
    </lineage>
</organism>
<dbReference type="InterPro" id="IPR050678">
    <property type="entry name" value="DNA_Partitioning_ATPase"/>
</dbReference>
<evidence type="ECO:0000313" key="2">
    <source>
        <dbReference type="EMBL" id="CAB4574909.1"/>
    </source>
</evidence>
<dbReference type="EMBL" id="CAEZVX010000003">
    <property type="protein sequence ID" value="CAB4634507.1"/>
    <property type="molecule type" value="Genomic_DNA"/>
</dbReference>
<protein>
    <submittedName>
        <fullName evidence="2">Unannotated protein</fullName>
    </submittedName>
</protein>
<dbReference type="Pfam" id="PF13614">
    <property type="entry name" value="AAA_31"/>
    <property type="match status" value="1"/>
</dbReference>
<dbReference type="InterPro" id="IPR027417">
    <property type="entry name" value="P-loop_NTPase"/>
</dbReference>
<evidence type="ECO:0000313" key="3">
    <source>
        <dbReference type="EMBL" id="CAB4634507.1"/>
    </source>
</evidence>
<evidence type="ECO:0000259" key="1">
    <source>
        <dbReference type="Pfam" id="PF13614"/>
    </source>
</evidence>
<reference evidence="2" key="1">
    <citation type="submission" date="2020-05" db="EMBL/GenBank/DDBJ databases">
        <authorList>
            <person name="Chiriac C."/>
            <person name="Salcher M."/>
            <person name="Ghai R."/>
            <person name="Kavagutti S V."/>
        </authorList>
    </citation>
    <scope>NUCLEOTIDE SEQUENCE</scope>
</reference>
<dbReference type="EMBL" id="CAEZTX010000001">
    <property type="protein sequence ID" value="CAB4574909.1"/>
    <property type="molecule type" value="Genomic_DNA"/>
</dbReference>
<gene>
    <name evidence="2" type="ORF">UFOPK1755_00069</name>
    <name evidence="3" type="ORF">UFOPK2155_00086</name>
</gene>
<name>A0A6J6EHJ9_9ZZZZ</name>
<proteinExistence type="predicted"/>
<dbReference type="Gene3D" id="3.40.50.300">
    <property type="entry name" value="P-loop containing nucleotide triphosphate hydrolases"/>
    <property type="match status" value="1"/>
</dbReference>
<sequence>MSSKVVAVANTAGGSAKTTLAHALAVATVEYGKKTLLIDCDPKASLTFRVGREGTRITLADFLSGTTIRSEDLDSHAERFDFIAADSRVGNGFTGQDLKNLIGKLPKDYDVVFIDTPSDINASLKSALDVADLVLAPYSNTVHHLRGVTQISKLSEDTPLKLLSIGVTSKPMKEFSQWEHLDGSCSIAKEIEAAAQTTMSVLTHAKNSTVASQLRECAYSVLEVLSLD</sequence>
<accession>A0A6J6EHJ9</accession>
<dbReference type="PANTHER" id="PTHR13696">
    <property type="entry name" value="P-LOOP CONTAINING NUCLEOSIDE TRIPHOSPHATE HYDROLASE"/>
    <property type="match status" value="1"/>
</dbReference>